<evidence type="ECO:0000313" key="1">
    <source>
        <dbReference type="EMBL" id="KAI9160215.1"/>
    </source>
</evidence>
<keyword evidence="2" id="KW-1185">Reference proteome</keyword>
<accession>A0AAD5ICL4</accession>
<sequence>MEDYLCWHELDDTILGASSKPKDMDDEKWKKLNQKACAKIKQWVDNNVYNHVANETYAHKLWTFLKETYELNNAQNQAFIFRKLMVIRYNDGTPMAEHLNYFQRLINQLEAMDIKLGDRVHALILLGSLPES</sequence>
<evidence type="ECO:0008006" key="3">
    <source>
        <dbReference type="Google" id="ProtNLM"/>
    </source>
</evidence>
<name>A0AAD5ICL4_ACENE</name>
<gene>
    <name evidence="1" type="ORF">LWI28_006242</name>
</gene>
<organism evidence="1 2">
    <name type="scientific">Acer negundo</name>
    <name type="common">Box elder</name>
    <dbReference type="NCBI Taxonomy" id="4023"/>
    <lineage>
        <taxon>Eukaryota</taxon>
        <taxon>Viridiplantae</taxon>
        <taxon>Streptophyta</taxon>
        <taxon>Embryophyta</taxon>
        <taxon>Tracheophyta</taxon>
        <taxon>Spermatophyta</taxon>
        <taxon>Magnoliopsida</taxon>
        <taxon>eudicotyledons</taxon>
        <taxon>Gunneridae</taxon>
        <taxon>Pentapetalae</taxon>
        <taxon>rosids</taxon>
        <taxon>malvids</taxon>
        <taxon>Sapindales</taxon>
        <taxon>Sapindaceae</taxon>
        <taxon>Hippocastanoideae</taxon>
        <taxon>Acereae</taxon>
        <taxon>Acer</taxon>
    </lineage>
</organism>
<reference evidence="1" key="1">
    <citation type="journal article" date="2022" name="Plant J.">
        <title>Strategies of tolerance reflected in two North American maple genomes.</title>
        <authorList>
            <person name="McEvoy S.L."/>
            <person name="Sezen U.U."/>
            <person name="Trouern-Trend A."/>
            <person name="McMahon S.M."/>
            <person name="Schaberg P.G."/>
            <person name="Yang J."/>
            <person name="Wegrzyn J.L."/>
            <person name="Swenson N.G."/>
        </authorList>
    </citation>
    <scope>NUCLEOTIDE SEQUENCE</scope>
    <source>
        <strain evidence="1">91603</strain>
    </source>
</reference>
<proteinExistence type="predicted"/>
<dbReference type="Pfam" id="PF14223">
    <property type="entry name" value="Retrotran_gag_2"/>
    <property type="match status" value="1"/>
</dbReference>
<dbReference type="EMBL" id="JAJSOW010000106">
    <property type="protein sequence ID" value="KAI9160215.1"/>
    <property type="molecule type" value="Genomic_DNA"/>
</dbReference>
<reference evidence="1" key="2">
    <citation type="submission" date="2023-02" db="EMBL/GenBank/DDBJ databases">
        <authorList>
            <person name="Swenson N.G."/>
            <person name="Wegrzyn J.L."/>
            <person name="Mcevoy S.L."/>
        </authorList>
    </citation>
    <scope>NUCLEOTIDE SEQUENCE</scope>
    <source>
        <strain evidence="1">91603</strain>
        <tissue evidence="1">Leaf</tissue>
    </source>
</reference>
<dbReference type="Proteomes" id="UP001064489">
    <property type="component" value="Chromosome 2"/>
</dbReference>
<dbReference type="AlphaFoldDB" id="A0AAD5ICL4"/>
<comment type="caution">
    <text evidence="1">The sequence shown here is derived from an EMBL/GenBank/DDBJ whole genome shotgun (WGS) entry which is preliminary data.</text>
</comment>
<evidence type="ECO:0000313" key="2">
    <source>
        <dbReference type="Proteomes" id="UP001064489"/>
    </source>
</evidence>
<protein>
    <recommendedName>
        <fullName evidence="3">Retrovirus-related Pol polyprotein from transposon TNT 1-94</fullName>
    </recommendedName>
</protein>